<comment type="caution">
    <text evidence="1">The sequence shown here is derived from an EMBL/GenBank/DDBJ whole genome shotgun (WGS) entry which is preliminary data.</text>
</comment>
<protein>
    <submittedName>
        <fullName evidence="1">Uncharacterized protein</fullName>
    </submittedName>
</protein>
<gene>
    <name evidence="1" type="ORF">CDAR_63981</name>
</gene>
<dbReference type="Proteomes" id="UP001054837">
    <property type="component" value="Unassembled WGS sequence"/>
</dbReference>
<name>A0AAV4PIF7_9ARAC</name>
<proteinExistence type="predicted"/>
<dbReference type="AlphaFoldDB" id="A0AAV4PIF7"/>
<sequence>MAYLLMFRFGKGRFSADLQFVIRGRWECWCRSNIWDPDYVGGCCLIHSDRDNWQIYAAIRIESLLKETNGLPRADKHPLNKKQNFGYRTFRNNQRTNPNGTTCGHLITLSSLVQQNVKMRLVCVGVRNIGGCDPSWATDAIQEGPLITAVHSSPAR</sequence>
<keyword evidence="2" id="KW-1185">Reference proteome</keyword>
<evidence type="ECO:0000313" key="2">
    <source>
        <dbReference type="Proteomes" id="UP001054837"/>
    </source>
</evidence>
<reference evidence="1 2" key="1">
    <citation type="submission" date="2021-06" db="EMBL/GenBank/DDBJ databases">
        <title>Caerostris darwini draft genome.</title>
        <authorList>
            <person name="Kono N."/>
            <person name="Arakawa K."/>
        </authorList>
    </citation>
    <scope>NUCLEOTIDE SEQUENCE [LARGE SCALE GENOMIC DNA]</scope>
</reference>
<evidence type="ECO:0000313" key="1">
    <source>
        <dbReference type="EMBL" id="GIX96856.1"/>
    </source>
</evidence>
<organism evidence="1 2">
    <name type="scientific">Caerostris darwini</name>
    <dbReference type="NCBI Taxonomy" id="1538125"/>
    <lineage>
        <taxon>Eukaryota</taxon>
        <taxon>Metazoa</taxon>
        <taxon>Ecdysozoa</taxon>
        <taxon>Arthropoda</taxon>
        <taxon>Chelicerata</taxon>
        <taxon>Arachnida</taxon>
        <taxon>Araneae</taxon>
        <taxon>Araneomorphae</taxon>
        <taxon>Entelegynae</taxon>
        <taxon>Araneoidea</taxon>
        <taxon>Araneidae</taxon>
        <taxon>Caerostris</taxon>
    </lineage>
</organism>
<accession>A0AAV4PIF7</accession>
<dbReference type="EMBL" id="BPLQ01002979">
    <property type="protein sequence ID" value="GIX96856.1"/>
    <property type="molecule type" value="Genomic_DNA"/>
</dbReference>